<evidence type="ECO:0000313" key="2">
    <source>
        <dbReference type="EnsemblMetazoa" id="XP_021203548.1"/>
    </source>
</evidence>
<dbReference type="Proteomes" id="UP000005204">
    <property type="component" value="Unassembled WGS sequence"/>
</dbReference>
<protein>
    <recommendedName>
        <fullName evidence="4">Secreted protein</fullName>
    </recommendedName>
</protein>
<dbReference type="RefSeq" id="XP_021203548.1">
    <property type="nucleotide sequence ID" value="XM_021347873.3"/>
</dbReference>
<reference evidence="2" key="2">
    <citation type="submission" date="2022-06" db="UniProtKB">
        <authorList>
            <consortium name="EnsemblMetazoa"/>
        </authorList>
    </citation>
    <scope>IDENTIFICATION</scope>
    <source>
        <strain evidence="2">p50T (Dazao)</strain>
    </source>
</reference>
<evidence type="ECO:0000256" key="1">
    <source>
        <dbReference type="SAM" id="SignalP"/>
    </source>
</evidence>
<evidence type="ECO:0008006" key="4">
    <source>
        <dbReference type="Google" id="ProtNLM"/>
    </source>
</evidence>
<name>A0A8R2HND6_BOMMO</name>
<dbReference type="KEGG" id="bmor:110385159"/>
<dbReference type="GeneID" id="110385159"/>
<feature type="signal peptide" evidence="1">
    <location>
        <begin position="1"/>
        <end position="17"/>
    </location>
</feature>
<dbReference type="AlphaFoldDB" id="A0A8R2HND6"/>
<proteinExistence type="predicted"/>
<organism evidence="2 3">
    <name type="scientific">Bombyx mori</name>
    <name type="common">Silk moth</name>
    <dbReference type="NCBI Taxonomy" id="7091"/>
    <lineage>
        <taxon>Eukaryota</taxon>
        <taxon>Metazoa</taxon>
        <taxon>Ecdysozoa</taxon>
        <taxon>Arthropoda</taxon>
        <taxon>Hexapoda</taxon>
        <taxon>Insecta</taxon>
        <taxon>Pterygota</taxon>
        <taxon>Neoptera</taxon>
        <taxon>Endopterygota</taxon>
        <taxon>Lepidoptera</taxon>
        <taxon>Glossata</taxon>
        <taxon>Ditrysia</taxon>
        <taxon>Bombycoidea</taxon>
        <taxon>Bombycidae</taxon>
        <taxon>Bombycinae</taxon>
        <taxon>Bombyx</taxon>
    </lineage>
</organism>
<reference evidence="3" key="1">
    <citation type="journal article" date="2008" name="Insect Biochem. Mol. Biol.">
        <title>The genome of a lepidopteran model insect, the silkworm Bombyx mori.</title>
        <authorList>
            <consortium name="International Silkworm Genome Consortium"/>
        </authorList>
    </citation>
    <scope>NUCLEOTIDE SEQUENCE [LARGE SCALE GENOMIC DNA]</scope>
    <source>
        <strain evidence="3">p50T</strain>
    </source>
</reference>
<keyword evidence="1" id="KW-0732">Signal</keyword>
<dbReference type="EnsemblMetazoa" id="XM_021347873.2">
    <property type="protein sequence ID" value="XP_021203548.1"/>
    <property type="gene ID" value="LOC110385159"/>
</dbReference>
<accession>A0A8R2HND6</accession>
<evidence type="ECO:0000313" key="3">
    <source>
        <dbReference type="Proteomes" id="UP000005204"/>
    </source>
</evidence>
<sequence length="121" mass="13821">MLWKIFGLILCGASVYCVPVIPEDVPTAFAAIYGFFPPIRKVSDHRFGFGFRFGNHADLQVIYEFGPQLITKPLRAVSRIRSTSHRERIRRPILDFLIKTGLIKKASYKFSVSSDCDDEPR</sequence>
<keyword evidence="3" id="KW-1185">Reference proteome</keyword>
<feature type="chain" id="PRO_5035824675" description="Secreted protein" evidence="1">
    <location>
        <begin position="18"/>
        <end position="121"/>
    </location>
</feature>